<dbReference type="PANTHER" id="PTHR10334">
    <property type="entry name" value="CYSTEINE-RICH SECRETORY PROTEIN-RELATED"/>
    <property type="match status" value="1"/>
</dbReference>
<feature type="compositionally biased region" description="Basic residues" evidence="1">
    <location>
        <begin position="382"/>
        <end position="396"/>
    </location>
</feature>
<dbReference type="PROSITE" id="PS01009">
    <property type="entry name" value="CRISP_1"/>
    <property type="match status" value="1"/>
</dbReference>
<evidence type="ECO:0000256" key="1">
    <source>
        <dbReference type="SAM" id="MobiDB-lite"/>
    </source>
</evidence>
<dbReference type="SUPFAM" id="SSF55797">
    <property type="entry name" value="PR-1-like"/>
    <property type="match status" value="1"/>
</dbReference>
<comment type="caution">
    <text evidence="4">The sequence shown here is derived from an EMBL/GenBank/DDBJ whole genome shotgun (WGS) entry which is preliminary data.</text>
</comment>
<feature type="compositionally biased region" description="Polar residues" evidence="1">
    <location>
        <begin position="167"/>
        <end position="190"/>
    </location>
</feature>
<feature type="domain" description="SCP" evidence="3">
    <location>
        <begin position="530"/>
        <end position="666"/>
    </location>
</feature>
<dbReference type="SMART" id="SM00198">
    <property type="entry name" value="SCP"/>
    <property type="match status" value="1"/>
</dbReference>
<dbReference type="InterPro" id="IPR018244">
    <property type="entry name" value="Allrgn_V5/Tpx1_CS"/>
</dbReference>
<evidence type="ECO:0000256" key="2">
    <source>
        <dbReference type="SAM" id="SignalP"/>
    </source>
</evidence>
<dbReference type="InterPro" id="IPR035940">
    <property type="entry name" value="CAP_sf"/>
</dbReference>
<keyword evidence="5" id="KW-1185">Reference proteome</keyword>
<dbReference type="GO" id="GO:0005576">
    <property type="term" value="C:extracellular region"/>
    <property type="evidence" value="ECO:0007669"/>
    <property type="project" value="InterPro"/>
</dbReference>
<feature type="region of interest" description="Disordered" evidence="1">
    <location>
        <begin position="167"/>
        <end position="193"/>
    </location>
</feature>
<feature type="chain" id="PRO_5012264729" description="SCP domain-containing protein" evidence="2">
    <location>
        <begin position="21"/>
        <end position="684"/>
    </location>
</feature>
<gene>
    <name evidence="4" type="ORF">CEUSTIGMA_g1799.t1</name>
</gene>
<dbReference type="AlphaFoldDB" id="A0A250WUY2"/>
<proteinExistence type="predicted"/>
<evidence type="ECO:0000313" key="5">
    <source>
        <dbReference type="Proteomes" id="UP000232323"/>
    </source>
</evidence>
<evidence type="ECO:0000259" key="3">
    <source>
        <dbReference type="SMART" id="SM00198"/>
    </source>
</evidence>
<protein>
    <recommendedName>
        <fullName evidence="3">SCP domain-containing protein</fullName>
    </recommendedName>
</protein>
<dbReference type="OrthoDB" id="529132at2759"/>
<dbReference type="Proteomes" id="UP000232323">
    <property type="component" value="Unassembled WGS sequence"/>
</dbReference>
<evidence type="ECO:0000313" key="4">
    <source>
        <dbReference type="EMBL" id="GAX74350.1"/>
    </source>
</evidence>
<feature type="region of interest" description="Disordered" evidence="1">
    <location>
        <begin position="359"/>
        <end position="527"/>
    </location>
</feature>
<dbReference type="InterPro" id="IPR001283">
    <property type="entry name" value="CRISP-related"/>
</dbReference>
<reference evidence="4 5" key="1">
    <citation type="submission" date="2017-08" db="EMBL/GenBank/DDBJ databases">
        <title>Acidophilic green algal genome provides insights into adaptation to an acidic environment.</title>
        <authorList>
            <person name="Hirooka S."/>
            <person name="Hirose Y."/>
            <person name="Kanesaki Y."/>
            <person name="Higuchi S."/>
            <person name="Fujiwara T."/>
            <person name="Onuma R."/>
            <person name="Era A."/>
            <person name="Ohbayashi R."/>
            <person name="Uzuka A."/>
            <person name="Nozaki H."/>
            <person name="Yoshikawa H."/>
            <person name="Miyagishima S.Y."/>
        </authorList>
    </citation>
    <scope>NUCLEOTIDE SEQUENCE [LARGE SCALE GENOMIC DNA]</scope>
    <source>
        <strain evidence="4 5">NIES-2499</strain>
    </source>
</reference>
<name>A0A250WUY2_9CHLO</name>
<dbReference type="Gene3D" id="3.40.33.10">
    <property type="entry name" value="CAP"/>
    <property type="match status" value="1"/>
</dbReference>
<dbReference type="Pfam" id="PF00188">
    <property type="entry name" value="CAP"/>
    <property type="match status" value="1"/>
</dbReference>
<feature type="compositionally biased region" description="Pro residues" evidence="1">
    <location>
        <begin position="459"/>
        <end position="506"/>
    </location>
</feature>
<sequence>MNISLRLLRALFFILLSSLALPSRLLEAKSLPLYSSITNKEQMRLQEPDPTPSSTVMRKMINDIMEMSTTLDSMSEGATASASGLDTTGITFLDTILQVPEQWAKRAGKRTVTHLLGRRSMVQALVPSTPQPPFRPPTAPPLPPPDAMAYVTVTAISFLNPIIPTSNNSTATNSDVTSNKPTPNVISSSPPLQPSEVTDNRLLALDVLCNPLLDALNIMFMNMTNLTTLHFSSNTSSCSTESNVAAMGSVAASSSIASVSSATCLCRYDSTLPVGTQLILAFRQALQACNIWSLLLHHQTPAMSCNNTNITFMATPYYLDPSALDTQMLSNMVPDLTLTCQSYTVMDYDQGVAAGCPVLPLSSQPPPPPSSPTSVNDTSNVNKKKKKRSPPPHMPKHSPPNTAPTAPDTTPLQPPATPPDLNPFIPPFIPPVSPEHPPPPNPIPPRPPPSPLPLLVLSSPPPPPKTPPPPPLSPIKKPPSPPPPHPPPPPPHPPPPPPRSPPPPSSSPSVTIVLPGTGATSSTSYGLSTTDVAGILTLHNTYRANYQAPPLVWSTTLAQAANNWATRCIFEHSPYHYGENLAEGYGGATQMAGLWYSWECCSYNYSNPGFTAGHFTQMVWLSTTSIGCAMVGPSYACPSITNPGAGPYPGANMLVCEYDPPGNIVGEWSMDVLTPLVPPICSSS</sequence>
<dbReference type="InterPro" id="IPR014044">
    <property type="entry name" value="CAP_dom"/>
</dbReference>
<organism evidence="4 5">
    <name type="scientific">Chlamydomonas eustigma</name>
    <dbReference type="NCBI Taxonomy" id="1157962"/>
    <lineage>
        <taxon>Eukaryota</taxon>
        <taxon>Viridiplantae</taxon>
        <taxon>Chlorophyta</taxon>
        <taxon>core chlorophytes</taxon>
        <taxon>Chlorophyceae</taxon>
        <taxon>CS clade</taxon>
        <taxon>Chlamydomonadales</taxon>
        <taxon>Chlamydomonadaceae</taxon>
        <taxon>Chlamydomonas</taxon>
    </lineage>
</organism>
<feature type="compositionally biased region" description="Polar residues" evidence="1">
    <location>
        <begin position="518"/>
        <end position="527"/>
    </location>
</feature>
<dbReference type="PRINTS" id="PR00837">
    <property type="entry name" value="V5TPXLIKE"/>
</dbReference>
<feature type="compositionally biased region" description="Pro residues" evidence="1">
    <location>
        <begin position="412"/>
        <end position="452"/>
    </location>
</feature>
<keyword evidence="2" id="KW-0732">Signal</keyword>
<accession>A0A250WUY2</accession>
<dbReference type="EMBL" id="BEGY01000007">
    <property type="protein sequence ID" value="GAX74350.1"/>
    <property type="molecule type" value="Genomic_DNA"/>
</dbReference>
<feature type="signal peptide" evidence="2">
    <location>
        <begin position="1"/>
        <end position="20"/>
    </location>
</feature>